<gene>
    <name evidence="1" type="ORF">pipiens_014950</name>
</gene>
<dbReference type="EMBL" id="JBEHCU010009722">
    <property type="protein sequence ID" value="KAL1379365.1"/>
    <property type="molecule type" value="Genomic_DNA"/>
</dbReference>
<sequence length="78" mass="9153">MKSALFYQSLIDVPDPDGLEEKYDRAFRTCEEIIYGTNESDLQGLMSSTELLFTHTQDYLKTIMGLNFRTFRKKKYLS</sequence>
<proteinExistence type="predicted"/>
<evidence type="ECO:0000313" key="2">
    <source>
        <dbReference type="Proteomes" id="UP001562425"/>
    </source>
</evidence>
<organism evidence="1 2">
    <name type="scientific">Culex pipiens pipiens</name>
    <name type="common">Northern house mosquito</name>
    <dbReference type="NCBI Taxonomy" id="38569"/>
    <lineage>
        <taxon>Eukaryota</taxon>
        <taxon>Metazoa</taxon>
        <taxon>Ecdysozoa</taxon>
        <taxon>Arthropoda</taxon>
        <taxon>Hexapoda</taxon>
        <taxon>Insecta</taxon>
        <taxon>Pterygota</taxon>
        <taxon>Neoptera</taxon>
        <taxon>Endopterygota</taxon>
        <taxon>Diptera</taxon>
        <taxon>Nematocera</taxon>
        <taxon>Culicoidea</taxon>
        <taxon>Culicidae</taxon>
        <taxon>Culicinae</taxon>
        <taxon>Culicini</taxon>
        <taxon>Culex</taxon>
        <taxon>Culex</taxon>
    </lineage>
</organism>
<name>A0ABD1CT04_CULPP</name>
<dbReference type="Proteomes" id="UP001562425">
    <property type="component" value="Unassembled WGS sequence"/>
</dbReference>
<keyword evidence="2" id="KW-1185">Reference proteome</keyword>
<evidence type="ECO:0000313" key="1">
    <source>
        <dbReference type="EMBL" id="KAL1379365.1"/>
    </source>
</evidence>
<protein>
    <submittedName>
        <fullName evidence="1">Uncharacterized protein</fullName>
    </submittedName>
</protein>
<reference evidence="1 2" key="1">
    <citation type="submission" date="2024-05" db="EMBL/GenBank/DDBJ databases">
        <title>Culex pipiens pipiens assembly and annotation.</title>
        <authorList>
            <person name="Alout H."/>
            <person name="Durand T."/>
        </authorList>
    </citation>
    <scope>NUCLEOTIDE SEQUENCE [LARGE SCALE GENOMIC DNA]</scope>
    <source>
        <strain evidence="1">HA-2024</strain>
        <tissue evidence="1">Whole body</tissue>
    </source>
</reference>
<dbReference type="AlphaFoldDB" id="A0ABD1CT04"/>
<comment type="caution">
    <text evidence="1">The sequence shown here is derived from an EMBL/GenBank/DDBJ whole genome shotgun (WGS) entry which is preliminary data.</text>
</comment>
<accession>A0ABD1CT04</accession>